<dbReference type="EMBL" id="KT266787">
    <property type="protein sequence ID" value="AMK96603.1"/>
    <property type="molecule type" value="Genomic_DNA"/>
</dbReference>
<organism evidence="1">
    <name type="scientific">Gelidium vagum</name>
    <name type="common">Red alga</name>
    <dbReference type="NCBI Taxonomy" id="35171"/>
    <lineage>
        <taxon>Eukaryota</taxon>
        <taxon>Rhodophyta</taxon>
        <taxon>Florideophyceae</taxon>
        <taxon>Rhodymeniophycidae</taxon>
        <taxon>Gelidiales</taxon>
        <taxon>Gelidiaceae</taxon>
        <taxon>Gelidium</taxon>
    </lineage>
</organism>
<keyword evidence="1" id="KW-0934">Plastid</keyword>
<protein>
    <submittedName>
        <fullName evidence="1">Uracil phosphoribosyltransferase or UMP pyrophosphorylase</fullName>
    </submittedName>
</protein>
<geneLocation type="plastid" evidence="1"/>
<keyword evidence="1" id="KW-0328">Glycosyltransferase</keyword>
<sequence length="181" mass="21526">MQLNIYLLNHPFIQVLSNYITEKEKHNNFIYYLKSQQLGSFLIYEVLRKCMHLKDVYIKKINYIQEIKVNYPLQSYSIISDLTTSHHIITNAAKLLPYTTFECINNINDKVSYKNNEKIIFFEKFLCNYKAIKSIDYLVKNKKININQMKVACIICNNKVLSQIGEKYPRLEIYTTKITNF</sequence>
<dbReference type="GeneID" id="27216137"/>
<proteinExistence type="predicted"/>
<accession>A0A141SE85</accession>
<dbReference type="RefSeq" id="YP_009244361.1">
    <property type="nucleotide sequence ID" value="NC_029859.1"/>
</dbReference>
<dbReference type="SUPFAM" id="SSF53271">
    <property type="entry name" value="PRTase-like"/>
    <property type="match status" value="1"/>
</dbReference>
<dbReference type="GO" id="GO:0016757">
    <property type="term" value="F:glycosyltransferase activity"/>
    <property type="evidence" value="ECO:0007669"/>
    <property type="project" value="UniProtKB-KW"/>
</dbReference>
<reference evidence="1" key="1">
    <citation type="submission" date="2015-07" db="EMBL/GenBank/DDBJ databases">
        <title>Reconstructing the complex evolutionary history of mobile plasmids in red algal genomes.</title>
        <authorList>
            <person name="Lee J."/>
            <person name="Kim K.M."/>
            <person name="Yang E.C."/>
            <person name="Miller K.A."/>
            <person name="Boo S.M."/>
            <person name="Bhattacharya D."/>
            <person name="Yoon H.S."/>
        </authorList>
    </citation>
    <scope>NUCLEOTIDE SEQUENCE</scope>
</reference>
<dbReference type="AlphaFoldDB" id="A0A141SE85"/>
<dbReference type="Gene3D" id="3.40.50.2020">
    <property type="match status" value="1"/>
</dbReference>
<dbReference type="InterPro" id="IPR029057">
    <property type="entry name" value="PRTase-like"/>
</dbReference>
<name>A0A141SE85_GELVA</name>
<evidence type="ECO:0000313" key="1">
    <source>
        <dbReference type="EMBL" id="AMK96603.1"/>
    </source>
</evidence>
<gene>
    <name evidence="1" type="primary">upp</name>
    <name evidence="1" type="ORF">Gvag_160</name>
</gene>
<keyword evidence="1" id="KW-0808">Transferase</keyword>